<proteinExistence type="predicted"/>
<dbReference type="AlphaFoldDB" id="A0A248VLM2"/>
<evidence type="ECO:0000313" key="1">
    <source>
        <dbReference type="EMBL" id="ASV99421.1"/>
    </source>
</evidence>
<sequence>MNARVFIGISLGFQPLPTCFRPVCTLFRCAPGAASPRRLRRLPAQSGRVAPPHVEVAHRRTDVPRAGGVAVDDAGYAIRHIQSARPC</sequence>
<dbReference type="KEGG" id="parb:CJU94_15480"/>
<reference evidence="1 2" key="1">
    <citation type="submission" date="2017-08" db="EMBL/GenBank/DDBJ databases">
        <title>Identification and genetic characteristics of simultaneous BTEX- and naphthalene-degrading Paraburkholderia sp. BN5 isolated from petroleum-contaminated soil.</title>
        <authorList>
            <person name="Lee Y."/>
            <person name="Jeon C.O."/>
        </authorList>
    </citation>
    <scope>NUCLEOTIDE SEQUENCE [LARGE SCALE GENOMIC DNA]</scope>
    <source>
        <strain evidence="1 2">BN5</strain>
    </source>
</reference>
<accession>A0A248VLM2</accession>
<organism evidence="1 2">
    <name type="scientific">Paraburkholderia aromaticivorans</name>
    <dbReference type="NCBI Taxonomy" id="2026199"/>
    <lineage>
        <taxon>Bacteria</taxon>
        <taxon>Pseudomonadati</taxon>
        <taxon>Pseudomonadota</taxon>
        <taxon>Betaproteobacteria</taxon>
        <taxon>Burkholderiales</taxon>
        <taxon>Burkholderiaceae</taxon>
        <taxon>Paraburkholderia</taxon>
    </lineage>
</organism>
<dbReference type="EMBL" id="CP022989">
    <property type="protein sequence ID" value="ASV99421.1"/>
    <property type="molecule type" value="Genomic_DNA"/>
</dbReference>
<name>A0A248VLM2_9BURK</name>
<protein>
    <submittedName>
        <fullName evidence="1">Uncharacterized protein</fullName>
    </submittedName>
</protein>
<gene>
    <name evidence="1" type="ORF">CJU94_15480</name>
</gene>
<keyword evidence="2" id="KW-1185">Reference proteome</keyword>
<dbReference type="Proteomes" id="UP000215158">
    <property type="component" value="Chromosome 1"/>
</dbReference>
<evidence type="ECO:0000313" key="2">
    <source>
        <dbReference type="Proteomes" id="UP000215158"/>
    </source>
</evidence>